<dbReference type="Pfam" id="PF03372">
    <property type="entry name" value="Exo_endo_phos"/>
    <property type="match status" value="1"/>
</dbReference>
<keyword evidence="2" id="KW-0378">Hydrolase</keyword>
<sequence>MSRIYPFRAGDLAQPVPQTPREAAAAAAPAQFLVASYNIHGGIGVDGRFLPKRIAGVLSELQADIVALQEVESRSTGFDMLAYLRDETGYHAIPGPTLIRHDGEYGNALLTRFPPSRVRQIDLSVGRHEPRGAIDATLSCPDGVHAAPLRVIATHLGLWPGERRMQVRRLLTSLAEQPGVPTVLLGDVNEWFLWGRPLRWLHAYFDGAPHVPTFPSRMPVLALDRLWCCPRSVLASVSSHRSPLARIASDHLPLLARLHARQAVPAAMSSAAVADEEADLARQADQPSR</sequence>
<dbReference type="InterPro" id="IPR036691">
    <property type="entry name" value="Endo/exonu/phosph_ase_sf"/>
</dbReference>
<dbReference type="GO" id="GO:0016020">
    <property type="term" value="C:membrane"/>
    <property type="evidence" value="ECO:0007669"/>
    <property type="project" value="GOC"/>
</dbReference>
<comment type="caution">
    <text evidence="2">The sequence shown here is derived from an EMBL/GenBank/DDBJ whole genome shotgun (WGS) entry which is preliminary data.</text>
</comment>
<name>A0A5M8AIC1_9BURK</name>
<dbReference type="PANTHER" id="PTHR14859">
    <property type="entry name" value="CALCOFLUOR WHITE HYPERSENSITIVE PROTEIN PRECURSOR"/>
    <property type="match status" value="1"/>
</dbReference>
<gene>
    <name evidence="2" type="ORF">F1599_15890</name>
</gene>
<accession>A0A5M8AIC1</accession>
<feature type="domain" description="Endonuclease/exonuclease/phosphatase" evidence="1">
    <location>
        <begin position="35"/>
        <end position="251"/>
    </location>
</feature>
<evidence type="ECO:0000313" key="3">
    <source>
        <dbReference type="Proteomes" id="UP000324324"/>
    </source>
</evidence>
<dbReference type="Proteomes" id="UP000324324">
    <property type="component" value="Unassembled WGS sequence"/>
</dbReference>
<proteinExistence type="predicted"/>
<evidence type="ECO:0000313" key="2">
    <source>
        <dbReference type="EMBL" id="KAA6121500.1"/>
    </source>
</evidence>
<dbReference type="AlphaFoldDB" id="A0A5M8AIC1"/>
<evidence type="ECO:0000259" key="1">
    <source>
        <dbReference type="Pfam" id="PF03372"/>
    </source>
</evidence>
<dbReference type="PANTHER" id="PTHR14859:SF15">
    <property type="entry name" value="ENDONUCLEASE_EXONUCLEASE_PHOSPHATASE DOMAIN-CONTAINING PROTEIN"/>
    <property type="match status" value="1"/>
</dbReference>
<protein>
    <submittedName>
        <fullName evidence="2">Endonuclease</fullName>
    </submittedName>
</protein>
<dbReference type="InterPro" id="IPR005135">
    <property type="entry name" value="Endo/exonuclease/phosphatase"/>
</dbReference>
<dbReference type="SUPFAM" id="SSF56219">
    <property type="entry name" value="DNase I-like"/>
    <property type="match status" value="1"/>
</dbReference>
<dbReference type="InterPro" id="IPR051916">
    <property type="entry name" value="GPI-anchor_lipid_remodeler"/>
</dbReference>
<dbReference type="GO" id="GO:0004519">
    <property type="term" value="F:endonuclease activity"/>
    <property type="evidence" value="ECO:0007669"/>
    <property type="project" value="UniProtKB-KW"/>
</dbReference>
<dbReference type="Gene3D" id="3.60.10.10">
    <property type="entry name" value="Endonuclease/exonuclease/phosphatase"/>
    <property type="match status" value="1"/>
</dbReference>
<dbReference type="RefSeq" id="WP_150083713.1">
    <property type="nucleotide sequence ID" value="NZ_VWRN01000043.1"/>
</dbReference>
<organism evidence="2 3">
    <name type="scientific">Cupriavidus cauae</name>
    <dbReference type="NCBI Taxonomy" id="2608999"/>
    <lineage>
        <taxon>Bacteria</taxon>
        <taxon>Pseudomonadati</taxon>
        <taxon>Pseudomonadota</taxon>
        <taxon>Betaproteobacteria</taxon>
        <taxon>Burkholderiales</taxon>
        <taxon>Burkholderiaceae</taxon>
        <taxon>Cupriavidus</taxon>
    </lineage>
</organism>
<keyword evidence="3" id="KW-1185">Reference proteome</keyword>
<reference evidence="2 3" key="1">
    <citation type="submission" date="2019-09" db="EMBL/GenBank/DDBJ databases">
        <title>Isolation of a novel species in the genus Cupriavidus from patients with sepsis using whole genome sequencing.</title>
        <authorList>
            <person name="Kweon O.J."/>
            <person name="Lee M.-K."/>
        </authorList>
    </citation>
    <scope>NUCLEOTIDE SEQUENCE [LARGE SCALE GENOMIC DNA]</scope>
    <source>
        <strain evidence="2 3">MKL-01</strain>
    </source>
</reference>
<dbReference type="EMBL" id="VWRN01000043">
    <property type="protein sequence ID" value="KAA6121500.1"/>
    <property type="molecule type" value="Genomic_DNA"/>
</dbReference>
<keyword evidence="2" id="KW-0255">Endonuclease</keyword>
<dbReference type="GO" id="GO:0006506">
    <property type="term" value="P:GPI anchor biosynthetic process"/>
    <property type="evidence" value="ECO:0007669"/>
    <property type="project" value="TreeGrafter"/>
</dbReference>
<keyword evidence="2" id="KW-0540">Nuclease</keyword>